<dbReference type="Proteomes" id="UP000198867">
    <property type="component" value="Unassembled WGS sequence"/>
</dbReference>
<dbReference type="STRING" id="995034.SAMN05216219_0227"/>
<dbReference type="PANTHER" id="PTHR43790">
    <property type="entry name" value="CARBOHYDRATE TRANSPORT ATP-BINDING PROTEIN MG119-RELATED"/>
    <property type="match status" value="1"/>
</dbReference>
<evidence type="ECO:0000313" key="5">
    <source>
        <dbReference type="EMBL" id="SFN37233.1"/>
    </source>
</evidence>
<dbReference type="InterPro" id="IPR027417">
    <property type="entry name" value="P-loop_NTPase"/>
</dbReference>
<keyword evidence="1" id="KW-0813">Transport</keyword>
<accession>A0A1I4YHF7</accession>
<sequence>MPLSGALPDGARLIAVLGDPPAVDGVPVLGVESLLIPLQTVADNVLLGATSGFFLNKSSRERRAMELIDRVGLAVPPTTPVFELDAVDQRIVELAGILGRTPEVVLVDDRSSRFDAAEALRWHTALAHATEVAPVLVAVNTLADLRFSPRAVDCVAVLRAGDVVGTAGPADTDRLLGLLVGDGPAVTENADDAPENRPFGPVVLELRNISVSHPVHRERMLVEDASLAVRAGEIVGLADAQDLVLGVFGASSGGEVSGTILLDGAPADLSTVERAIASRVLFISEHPPTYDIGLLGGIPTSVSGEKLARLARMGVIDRRREYLPRQAPSMLIDALSGARSRPSTAAMNEVLAGWVANPPRVAMITEPFSGLSPAEQGKRRALIERIAAAGVAVILESTEPEQLVGLSDRLLLQHGRRLATELRGEDATLRGVAAFRTRTDFPT</sequence>
<proteinExistence type="predicted"/>
<evidence type="ECO:0000313" key="6">
    <source>
        <dbReference type="Proteomes" id="UP000198867"/>
    </source>
</evidence>
<dbReference type="AlphaFoldDB" id="A0A1I4YHF7"/>
<dbReference type="SUPFAM" id="SSF52540">
    <property type="entry name" value="P-loop containing nucleoside triphosphate hydrolases"/>
    <property type="match status" value="2"/>
</dbReference>
<dbReference type="Gene3D" id="3.40.50.300">
    <property type="entry name" value="P-loop containing nucleotide triphosphate hydrolases"/>
    <property type="match status" value="2"/>
</dbReference>
<evidence type="ECO:0000256" key="3">
    <source>
        <dbReference type="ARBA" id="ARBA00022741"/>
    </source>
</evidence>
<dbReference type="InterPro" id="IPR050107">
    <property type="entry name" value="ABC_carbohydrate_import_ATPase"/>
</dbReference>
<evidence type="ECO:0000256" key="1">
    <source>
        <dbReference type="ARBA" id="ARBA00022448"/>
    </source>
</evidence>
<dbReference type="EMBL" id="FOVM01000001">
    <property type="protein sequence ID" value="SFN37233.1"/>
    <property type="molecule type" value="Genomic_DNA"/>
</dbReference>
<keyword evidence="3" id="KW-0547">Nucleotide-binding</keyword>
<dbReference type="PANTHER" id="PTHR43790:SF9">
    <property type="entry name" value="GALACTOFURANOSE TRANSPORTER ATP-BINDING PROTEIN YTFR"/>
    <property type="match status" value="1"/>
</dbReference>
<protein>
    <submittedName>
        <fullName evidence="5">Putative multiple sugar transport system ATP-binding protein</fullName>
    </submittedName>
</protein>
<evidence type="ECO:0000256" key="4">
    <source>
        <dbReference type="ARBA" id="ARBA00022840"/>
    </source>
</evidence>
<keyword evidence="4 5" id="KW-0067">ATP-binding</keyword>
<keyword evidence="2" id="KW-0677">Repeat</keyword>
<organism evidence="5 6">
    <name type="scientific">Mycetocola miduiensis</name>
    <dbReference type="NCBI Taxonomy" id="995034"/>
    <lineage>
        <taxon>Bacteria</taxon>
        <taxon>Bacillati</taxon>
        <taxon>Actinomycetota</taxon>
        <taxon>Actinomycetes</taxon>
        <taxon>Micrococcales</taxon>
        <taxon>Microbacteriaceae</taxon>
        <taxon>Mycetocola</taxon>
    </lineage>
</organism>
<name>A0A1I4YHF7_9MICO</name>
<dbReference type="GO" id="GO:0005524">
    <property type="term" value="F:ATP binding"/>
    <property type="evidence" value="ECO:0007669"/>
    <property type="project" value="UniProtKB-KW"/>
</dbReference>
<gene>
    <name evidence="5" type="ORF">SAMN05216219_0227</name>
</gene>
<evidence type="ECO:0000256" key="2">
    <source>
        <dbReference type="ARBA" id="ARBA00022737"/>
    </source>
</evidence>
<keyword evidence="5" id="KW-0762">Sugar transport</keyword>
<keyword evidence="6" id="KW-1185">Reference proteome</keyword>
<reference evidence="6" key="1">
    <citation type="submission" date="2016-10" db="EMBL/GenBank/DDBJ databases">
        <authorList>
            <person name="Varghese N."/>
            <person name="Submissions S."/>
        </authorList>
    </citation>
    <scope>NUCLEOTIDE SEQUENCE [LARGE SCALE GENOMIC DNA]</scope>
    <source>
        <strain evidence="6">CGMCC 1.11101</strain>
    </source>
</reference>